<evidence type="ECO:0000256" key="16">
    <source>
        <dbReference type="RuleBase" id="RU004517"/>
    </source>
</evidence>
<comment type="catalytic activity">
    <reaction evidence="11">
        <text>a 2-oxocarboxylate + L-methionine = 4-methylsulfanyl-2-oxobutanoate + an L-alpha-amino acid</text>
        <dbReference type="Rhea" id="RHEA:31763"/>
        <dbReference type="ChEBI" id="CHEBI:16723"/>
        <dbReference type="ChEBI" id="CHEBI:35179"/>
        <dbReference type="ChEBI" id="CHEBI:57844"/>
        <dbReference type="ChEBI" id="CHEBI:59869"/>
    </reaction>
    <physiologicalReaction direction="right-to-left" evidence="11">
        <dbReference type="Rhea" id="RHEA:31765"/>
    </physiologicalReaction>
</comment>
<evidence type="ECO:0000256" key="6">
    <source>
        <dbReference type="ARBA" id="ARBA00022576"/>
    </source>
</evidence>
<dbReference type="InterPro" id="IPR001544">
    <property type="entry name" value="Aminotrans_IV"/>
</dbReference>
<dbReference type="Gene3D" id="3.20.10.10">
    <property type="entry name" value="D-amino Acid Aminotransferase, subunit A, domain 2"/>
    <property type="match status" value="1"/>
</dbReference>
<dbReference type="GO" id="GO:0005739">
    <property type="term" value="C:mitochondrion"/>
    <property type="evidence" value="ECO:0007669"/>
    <property type="project" value="TreeGrafter"/>
</dbReference>
<dbReference type="EMBL" id="BTGC01000008">
    <property type="protein sequence ID" value="GMM53227.1"/>
    <property type="molecule type" value="Genomic_DNA"/>
</dbReference>
<evidence type="ECO:0000256" key="4">
    <source>
        <dbReference type="ARBA" id="ARBA00005072"/>
    </source>
</evidence>
<dbReference type="PANTHER" id="PTHR11825">
    <property type="entry name" value="SUBGROUP IIII AMINOTRANSFERASE"/>
    <property type="match status" value="1"/>
</dbReference>
<dbReference type="Pfam" id="PF01063">
    <property type="entry name" value="Aminotran_4"/>
    <property type="match status" value="1"/>
</dbReference>
<comment type="pathway">
    <text evidence="4">Amino-acid biosynthesis; L-leucine biosynthesis; L-leucine from 3-methyl-2-oxobutanoate: step 4/4.</text>
</comment>
<dbReference type="GO" id="GO:0009098">
    <property type="term" value="P:L-leucine biosynthetic process"/>
    <property type="evidence" value="ECO:0007669"/>
    <property type="project" value="TreeGrafter"/>
</dbReference>
<dbReference type="NCBIfam" id="NF009897">
    <property type="entry name" value="PRK13357.1"/>
    <property type="match status" value="1"/>
</dbReference>
<dbReference type="CDD" id="cd01557">
    <property type="entry name" value="BCAT_beta_family"/>
    <property type="match status" value="1"/>
</dbReference>
<dbReference type="PANTHER" id="PTHR11825:SF44">
    <property type="entry name" value="BRANCHED-CHAIN-AMINO-ACID AMINOTRANSFERASE"/>
    <property type="match status" value="1"/>
</dbReference>
<comment type="catalytic activity">
    <reaction evidence="16">
        <text>L-isoleucine + 2-oxoglutarate = (S)-3-methyl-2-oxopentanoate + L-glutamate</text>
        <dbReference type="Rhea" id="RHEA:24801"/>
        <dbReference type="ChEBI" id="CHEBI:16810"/>
        <dbReference type="ChEBI" id="CHEBI:29985"/>
        <dbReference type="ChEBI" id="CHEBI:35146"/>
        <dbReference type="ChEBI" id="CHEBI:58045"/>
        <dbReference type="EC" id="2.6.1.42"/>
    </reaction>
</comment>
<keyword evidence="18" id="KW-1185">Reference proteome</keyword>
<evidence type="ECO:0000256" key="3">
    <source>
        <dbReference type="ARBA" id="ARBA00004931"/>
    </source>
</evidence>
<keyword evidence="9 15" id="KW-0663">Pyridoxal phosphate</keyword>
<feature type="modified residue" description="N6-(pyridoxal phosphate)lysine" evidence="13">
    <location>
        <position position="209"/>
    </location>
</feature>
<reference evidence="17 18" key="1">
    <citation type="journal article" date="2023" name="Elife">
        <title>Identification of key yeast species and microbe-microbe interactions impacting larval growth of Drosophila in the wild.</title>
        <authorList>
            <person name="Mure A."/>
            <person name="Sugiura Y."/>
            <person name="Maeda R."/>
            <person name="Honda K."/>
            <person name="Sakurai N."/>
            <person name="Takahashi Y."/>
            <person name="Watada M."/>
            <person name="Katoh T."/>
            <person name="Gotoh A."/>
            <person name="Gotoh Y."/>
            <person name="Taniguchi I."/>
            <person name="Nakamura K."/>
            <person name="Hayashi T."/>
            <person name="Katayama T."/>
            <person name="Uemura T."/>
            <person name="Hattori Y."/>
        </authorList>
    </citation>
    <scope>NUCLEOTIDE SEQUENCE [LARGE SCALE GENOMIC DNA]</scope>
    <source>
        <strain evidence="17 18">SB-73</strain>
    </source>
</reference>
<dbReference type="PROSITE" id="PS00770">
    <property type="entry name" value="AA_TRANSFER_CLASS_4"/>
    <property type="match status" value="1"/>
</dbReference>
<dbReference type="GO" id="GO:0009099">
    <property type="term" value="P:L-valine biosynthetic process"/>
    <property type="evidence" value="ECO:0007669"/>
    <property type="project" value="TreeGrafter"/>
</dbReference>
<evidence type="ECO:0000256" key="11">
    <source>
        <dbReference type="ARBA" id="ARBA00051136"/>
    </source>
</evidence>
<accession>A0AAV5RQN9</accession>
<evidence type="ECO:0000256" key="13">
    <source>
        <dbReference type="PIRSR" id="PIRSR006468-1"/>
    </source>
</evidence>
<comment type="catalytic activity">
    <reaction evidence="16">
        <text>L-leucine + 2-oxoglutarate = 4-methyl-2-oxopentanoate + L-glutamate</text>
        <dbReference type="Rhea" id="RHEA:18321"/>
        <dbReference type="ChEBI" id="CHEBI:16810"/>
        <dbReference type="ChEBI" id="CHEBI:17865"/>
        <dbReference type="ChEBI" id="CHEBI:29985"/>
        <dbReference type="ChEBI" id="CHEBI:57427"/>
        <dbReference type="EC" id="2.6.1.42"/>
    </reaction>
</comment>
<evidence type="ECO:0000256" key="2">
    <source>
        <dbReference type="ARBA" id="ARBA00004824"/>
    </source>
</evidence>
<dbReference type="GO" id="GO:0004084">
    <property type="term" value="F:branched-chain-amino-acid transaminase activity"/>
    <property type="evidence" value="ECO:0007669"/>
    <property type="project" value="UniProtKB-EC"/>
</dbReference>
<dbReference type="InterPro" id="IPR033939">
    <property type="entry name" value="BCAT_family"/>
</dbReference>
<evidence type="ECO:0000256" key="7">
    <source>
        <dbReference type="ARBA" id="ARBA00022605"/>
    </source>
</evidence>
<name>A0AAV5RQN9_STABA</name>
<evidence type="ECO:0000313" key="17">
    <source>
        <dbReference type="EMBL" id="GMM53227.1"/>
    </source>
</evidence>
<evidence type="ECO:0000256" key="5">
    <source>
        <dbReference type="ARBA" id="ARBA00009320"/>
    </source>
</evidence>
<comment type="catalytic activity">
    <reaction evidence="16">
        <text>L-valine + 2-oxoglutarate = 3-methyl-2-oxobutanoate + L-glutamate</text>
        <dbReference type="Rhea" id="RHEA:24813"/>
        <dbReference type="ChEBI" id="CHEBI:11851"/>
        <dbReference type="ChEBI" id="CHEBI:16810"/>
        <dbReference type="ChEBI" id="CHEBI:29985"/>
        <dbReference type="ChEBI" id="CHEBI:57762"/>
        <dbReference type="EC" id="2.6.1.42"/>
    </reaction>
</comment>
<evidence type="ECO:0000256" key="1">
    <source>
        <dbReference type="ARBA" id="ARBA00001933"/>
    </source>
</evidence>
<sequence>MRSFRRFYSAAPLEAARLQTNKVATPKTYPDPSKLVFGHEFTDHMLIADWNRQDGWAAPQIMPFGPMPMHPASCVFHYGFECFEGLKAFRDVNGELRLFRADKNVARLKSSSERLALPSFDEAQALELIQRFVRMEEQSVPEGRGFSLYLRPTMIGTQPTLGIKSPDNARLFMIASPVGPYYSTGFKAIRLEATDWAVRAWPLGTGNRKLGGNYAPCVLPQQESAARGYAQNLWLFEGYLSEVGSMNLFLVFKNANGKKELVTPPLDGTILEGITRLSILELARERLDPKEWEINERKVHIDEVISRQKKGELLEVFGSGTAAIVSPVKEIGFHGEHITVPMNGKEAGELTSEIQKWVQDIQYGVEDHPFCPVVPKF</sequence>
<dbReference type="InterPro" id="IPR036038">
    <property type="entry name" value="Aminotransferase-like"/>
</dbReference>
<protein>
    <recommendedName>
        <fullName evidence="16">Branched-chain-amino-acid aminotransferase</fullName>
        <ecNumber evidence="16">2.6.1.42</ecNumber>
    </recommendedName>
</protein>
<keyword evidence="10 16" id="KW-0100">Branched-chain amino acid biosynthesis</keyword>
<evidence type="ECO:0000256" key="10">
    <source>
        <dbReference type="ARBA" id="ARBA00023304"/>
    </source>
</evidence>
<keyword evidence="7 16" id="KW-0028">Amino-acid biosynthesis</keyword>
<evidence type="ECO:0000313" key="18">
    <source>
        <dbReference type="Proteomes" id="UP001362899"/>
    </source>
</evidence>
<dbReference type="EC" id="2.6.1.42" evidence="16"/>
<dbReference type="AlphaFoldDB" id="A0AAV5RQN9"/>
<comment type="cofactor">
    <cofactor evidence="1 15">
        <name>pyridoxal 5'-phosphate</name>
        <dbReference type="ChEBI" id="CHEBI:597326"/>
    </cofactor>
</comment>
<evidence type="ECO:0000256" key="8">
    <source>
        <dbReference type="ARBA" id="ARBA00022679"/>
    </source>
</evidence>
<comment type="caution">
    <text evidence="17">The sequence shown here is derived from an EMBL/GenBank/DDBJ whole genome shotgun (WGS) entry which is preliminary data.</text>
</comment>
<dbReference type="InterPro" id="IPR018300">
    <property type="entry name" value="Aminotrans_IV_CS"/>
</dbReference>
<keyword evidence="6 16" id="KW-0032">Aminotransferase</keyword>
<evidence type="ECO:0000256" key="15">
    <source>
        <dbReference type="RuleBase" id="RU004516"/>
    </source>
</evidence>
<comment type="pathway">
    <text evidence="12">Amino-acid biosynthesis; L-methionine biosynthesis via salvage pathway; L-methionine from S-methyl-5-thio-alpha-D-ribose 1-phosphate: step 6/6.</text>
</comment>
<dbReference type="PIRSF" id="PIRSF006468">
    <property type="entry name" value="BCAT1"/>
    <property type="match status" value="1"/>
</dbReference>
<dbReference type="InterPro" id="IPR043131">
    <property type="entry name" value="BCAT-like_N"/>
</dbReference>
<dbReference type="SUPFAM" id="SSF56752">
    <property type="entry name" value="D-aminoacid aminotransferase-like PLP-dependent enzymes"/>
    <property type="match status" value="1"/>
</dbReference>
<evidence type="ECO:0000256" key="12">
    <source>
        <dbReference type="ARBA" id="ARBA00060556"/>
    </source>
</evidence>
<keyword evidence="8 16" id="KW-0808">Transferase</keyword>
<dbReference type="Proteomes" id="UP001362899">
    <property type="component" value="Unassembled WGS sequence"/>
</dbReference>
<dbReference type="FunFam" id="3.20.10.10:FF:000004">
    <property type="entry name" value="Branched-chain-amino-acid aminotransferase"/>
    <property type="match status" value="1"/>
</dbReference>
<gene>
    <name evidence="17" type="ORF">DASB73_041900</name>
</gene>
<dbReference type="FunFam" id="3.30.470.10:FF:000005">
    <property type="entry name" value="Branched-chain-amino-acid aminotransferase"/>
    <property type="match status" value="1"/>
</dbReference>
<dbReference type="NCBIfam" id="TIGR01123">
    <property type="entry name" value="ilvE_II"/>
    <property type="match status" value="1"/>
</dbReference>
<comment type="similarity">
    <text evidence="5 14">Belongs to the class-IV pyridoxal-phosphate-dependent aminotransferase family.</text>
</comment>
<dbReference type="InterPro" id="IPR043132">
    <property type="entry name" value="BCAT-like_C"/>
</dbReference>
<organism evidence="17 18">
    <name type="scientific">Starmerella bacillaris</name>
    <name type="common">Yeast</name>
    <name type="synonym">Candida zemplinina</name>
    <dbReference type="NCBI Taxonomy" id="1247836"/>
    <lineage>
        <taxon>Eukaryota</taxon>
        <taxon>Fungi</taxon>
        <taxon>Dikarya</taxon>
        <taxon>Ascomycota</taxon>
        <taxon>Saccharomycotina</taxon>
        <taxon>Dipodascomycetes</taxon>
        <taxon>Dipodascales</taxon>
        <taxon>Trichomonascaceae</taxon>
        <taxon>Starmerella</taxon>
    </lineage>
</organism>
<proteinExistence type="inferred from homology"/>
<evidence type="ECO:0000256" key="14">
    <source>
        <dbReference type="RuleBase" id="RU004106"/>
    </source>
</evidence>
<dbReference type="InterPro" id="IPR005786">
    <property type="entry name" value="B_amino_transII"/>
</dbReference>
<evidence type="ECO:0000256" key="9">
    <source>
        <dbReference type="ARBA" id="ARBA00022898"/>
    </source>
</evidence>
<dbReference type="Gene3D" id="3.30.470.10">
    <property type="match status" value="1"/>
</dbReference>
<dbReference type="GO" id="GO:0009083">
    <property type="term" value="P:branched-chain amino acid catabolic process"/>
    <property type="evidence" value="ECO:0007669"/>
    <property type="project" value="UniProtKB-ARBA"/>
</dbReference>
<comment type="pathway">
    <text evidence="2">Amino-acid biosynthesis; L-isoleucine biosynthesis; L-isoleucine from 2-oxobutanoate: step 4/4.</text>
</comment>
<comment type="pathway">
    <text evidence="3">Amino-acid biosynthesis; L-valine biosynthesis; L-valine from pyruvate: step 4/4.</text>
</comment>